<dbReference type="PATRIC" id="fig|999406.3.peg.3030"/>
<sequence>MSLLNTNKIKGRLVECGLTQKDVAKALEIAQPTANQKINNIRPMDLNEAEKLAGLLRIKPEEFQAYFFTHELHSATKREDT</sequence>
<dbReference type="HOGENOM" id="CLU_066192_46_1_9"/>
<evidence type="ECO:0000313" key="2">
    <source>
        <dbReference type="EMBL" id="ENZ64176.1"/>
    </source>
</evidence>
<dbReference type="InterPro" id="IPR010982">
    <property type="entry name" value="Lambda_DNA-bd_dom_sf"/>
</dbReference>
<dbReference type="CDD" id="cd00093">
    <property type="entry name" value="HTH_XRE"/>
    <property type="match status" value="1"/>
</dbReference>
<comment type="caution">
    <text evidence="2">The sequence shown here is derived from an EMBL/GenBank/DDBJ whole genome shotgun (WGS) entry which is preliminary data.</text>
</comment>
<proteinExistence type="predicted"/>
<dbReference type="Pfam" id="PF01381">
    <property type="entry name" value="HTH_3"/>
    <property type="match status" value="1"/>
</dbReference>
<gene>
    <name evidence="2" type="ORF">HMPREF1083_02813</name>
</gene>
<dbReference type="InterPro" id="IPR001387">
    <property type="entry name" value="Cro/C1-type_HTH"/>
</dbReference>
<reference evidence="2" key="1">
    <citation type="submission" date="2013-01" db="EMBL/GenBank/DDBJ databases">
        <title>The Genome Sequence of Clostridium clostridioforme 90A6.</title>
        <authorList>
            <consortium name="The Broad Institute Genome Sequencing Platform"/>
            <person name="Earl A."/>
            <person name="Ward D."/>
            <person name="Feldgarden M."/>
            <person name="Gevers D."/>
            <person name="Courvalin P."/>
            <person name="Lambert T."/>
            <person name="Walker B."/>
            <person name="Young S.K."/>
            <person name="Zeng Q."/>
            <person name="Gargeya S."/>
            <person name="Fitzgerald M."/>
            <person name="Haas B."/>
            <person name="Abouelleil A."/>
            <person name="Alvarado L."/>
            <person name="Arachchi H.M."/>
            <person name="Berlin A.M."/>
            <person name="Chapman S.B."/>
            <person name="Dewar J."/>
            <person name="Goldberg J."/>
            <person name="Griggs A."/>
            <person name="Gujja S."/>
            <person name="Hansen M."/>
            <person name="Howarth C."/>
            <person name="Imamovic A."/>
            <person name="Larimer J."/>
            <person name="McCowan C."/>
            <person name="Murphy C."/>
            <person name="Neiman D."/>
            <person name="Pearson M."/>
            <person name="Priest M."/>
            <person name="Roberts A."/>
            <person name="Saif S."/>
            <person name="Shea T."/>
            <person name="Sisk P."/>
            <person name="Sykes S."/>
            <person name="Wortman J."/>
            <person name="Nusbaum C."/>
            <person name="Birren B."/>
        </authorList>
    </citation>
    <scope>NUCLEOTIDE SEQUENCE [LARGE SCALE GENOMIC DNA]</scope>
    <source>
        <strain evidence="2">90A6</strain>
    </source>
</reference>
<keyword evidence="3" id="KW-1185">Reference proteome</keyword>
<dbReference type="PROSITE" id="PS50943">
    <property type="entry name" value="HTH_CROC1"/>
    <property type="match status" value="1"/>
</dbReference>
<dbReference type="SMART" id="SM00530">
    <property type="entry name" value="HTH_XRE"/>
    <property type="match status" value="1"/>
</dbReference>
<dbReference type="Gene3D" id="1.10.260.40">
    <property type="entry name" value="lambda repressor-like DNA-binding domains"/>
    <property type="match status" value="1"/>
</dbReference>
<organism evidence="2 3">
    <name type="scientific">[Clostridium] clostridioforme 90A6</name>
    <dbReference type="NCBI Taxonomy" id="999406"/>
    <lineage>
        <taxon>Bacteria</taxon>
        <taxon>Bacillati</taxon>
        <taxon>Bacillota</taxon>
        <taxon>Clostridia</taxon>
        <taxon>Lachnospirales</taxon>
        <taxon>Lachnospiraceae</taxon>
        <taxon>Enterocloster</taxon>
    </lineage>
</organism>
<dbReference type="EMBL" id="AGYL01000021">
    <property type="protein sequence ID" value="ENZ64176.1"/>
    <property type="molecule type" value="Genomic_DNA"/>
</dbReference>
<dbReference type="AlphaFoldDB" id="R0BHV9"/>
<evidence type="ECO:0000259" key="1">
    <source>
        <dbReference type="PROSITE" id="PS50943"/>
    </source>
</evidence>
<dbReference type="Proteomes" id="UP000013180">
    <property type="component" value="Unassembled WGS sequence"/>
</dbReference>
<protein>
    <recommendedName>
        <fullName evidence="1">HTH cro/C1-type domain-containing protein</fullName>
    </recommendedName>
</protein>
<dbReference type="GO" id="GO:0003677">
    <property type="term" value="F:DNA binding"/>
    <property type="evidence" value="ECO:0007669"/>
    <property type="project" value="InterPro"/>
</dbReference>
<evidence type="ECO:0000313" key="3">
    <source>
        <dbReference type="Proteomes" id="UP000013180"/>
    </source>
</evidence>
<name>R0BHV9_9FIRM</name>
<dbReference type="SUPFAM" id="SSF47413">
    <property type="entry name" value="lambda repressor-like DNA-binding domains"/>
    <property type="match status" value="1"/>
</dbReference>
<feature type="domain" description="HTH cro/C1-type" evidence="1">
    <location>
        <begin position="9"/>
        <end position="63"/>
    </location>
</feature>
<accession>R0BHV9</accession>
<dbReference type="RefSeq" id="WP_002586897.1">
    <property type="nucleotide sequence ID" value="NZ_KB851038.1"/>
</dbReference>